<reference evidence="2 3" key="1">
    <citation type="submission" date="2018-09" db="EMBL/GenBank/DDBJ databases">
        <title>Altererythrobacter spongiae sp. nov., isolated from a marine sponge.</title>
        <authorList>
            <person name="Zhuang L."/>
            <person name="Luo L."/>
        </authorList>
    </citation>
    <scope>NUCLEOTIDE SEQUENCE [LARGE SCALE GENOMIC DNA]</scope>
    <source>
        <strain evidence="2 3">HN-Y73</strain>
    </source>
</reference>
<organism evidence="2 3">
    <name type="scientific">Altericroceibacterium spongiae</name>
    <dbReference type="NCBI Taxonomy" id="2320269"/>
    <lineage>
        <taxon>Bacteria</taxon>
        <taxon>Pseudomonadati</taxon>
        <taxon>Pseudomonadota</taxon>
        <taxon>Alphaproteobacteria</taxon>
        <taxon>Sphingomonadales</taxon>
        <taxon>Erythrobacteraceae</taxon>
        <taxon>Altericroceibacterium</taxon>
    </lineage>
</organism>
<protein>
    <submittedName>
        <fullName evidence="2">SDR family oxidoreductase</fullName>
    </submittedName>
</protein>
<dbReference type="SUPFAM" id="SSF51735">
    <property type="entry name" value="NAD(P)-binding Rossmann-fold domains"/>
    <property type="match status" value="1"/>
</dbReference>
<dbReference type="Proteomes" id="UP000284395">
    <property type="component" value="Unassembled WGS sequence"/>
</dbReference>
<dbReference type="InterPro" id="IPR050259">
    <property type="entry name" value="SDR"/>
</dbReference>
<dbReference type="InterPro" id="IPR020904">
    <property type="entry name" value="Sc_DH/Rdtase_CS"/>
</dbReference>
<gene>
    <name evidence="2" type="ORF">D6851_06260</name>
</gene>
<dbReference type="PRINTS" id="PR00080">
    <property type="entry name" value="SDRFAMILY"/>
</dbReference>
<dbReference type="PANTHER" id="PTHR42879:SF2">
    <property type="entry name" value="3-OXOACYL-[ACYL-CARRIER-PROTEIN] REDUCTASE FABG"/>
    <property type="match status" value="1"/>
</dbReference>
<dbReference type="AlphaFoldDB" id="A0A420ELS1"/>
<dbReference type="Pfam" id="PF13561">
    <property type="entry name" value="adh_short_C2"/>
    <property type="match status" value="1"/>
</dbReference>
<dbReference type="FunFam" id="3.40.50.720:FF:000084">
    <property type="entry name" value="Short-chain dehydrogenase reductase"/>
    <property type="match status" value="1"/>
</dbReference>
<name>A0A420ELS1_9SPHN</name>
<dbReference type="Gene3D" id="3.40.50.720">
    <property type="entry name" value="NAD(P)-binding Rossmann-like Domain"/>
    <property type="match status" value="1"/>
</dbReference>
<accession>A0A420ELS1</accession>
<dbReference type="InterPro" id="IPR036291">
    <property type="entry name" value="NAD(P)-bd_dom_sf"/>
</dbReference>
<dbReference type="CDD" id="cd05233">
    <property type="entry name" value="SDR_c"/>
    <property type="match status" value="1"/>
</dbReference>
<comment type="similarity">
    <text evidence="1">Belongs to the short-chain dehydrogenases/reductases (SDR) family.</text>
</comment>
<dbReference type="EMBL" id="RAPF01000003">
    <property type="protein sequence ID" value="RKF21639.1"/>
    <property type="molecule type" value="Genomic_DNA"/>
</dbReference>
<evidence type="ECO:0000256" key="1">
    <source>
        <dbReference type="ARBA" id="ARBA00006484"/>
    </source>
</evidence>
<dbReference type="PROSITE" id="PS00061">
    <property type="entry name" value="ADH_SHORT"/>
    <property type="match status" value="1"/>
</dbReference>
<evidence type="ECO:0000313" key="3">
    <source>
        <dbReference type="Proteomes" id="UP000284395"/>
    </source>
</evidence>
<dbReference type="OrthoDB" id="7500984at2"/>
<sequence length="248" mass="25744">MDFTGRHIVITGASTGIGKATAHRIVKAGGTVTLIARRANLLEALCTELGDSARWAAADVADKPAALAALDSAMEQNGPIDGLFLNAGIGGTFAPIGEYSDETFDQVLAVNLKAPFWAIKHVLPGMAERGRGAILITASLAAKRGMAMNAGYVASKHAVLGLARSVAVETAPQGIRCNCVIPGFIETPMLEEIPGEQKTTIEARVPQRRMGSAGELAEVAAFLLSDAASHVTGQDWAVDGGVLESIEV</sequence>
<dbReference type="PRINTS" id="PR00081">
    <property type="entry name" value="GDHRDH"/>
</dbReference>
<keyword evidence="3" id="KW-1185">Reference proteome</keyword>
<comment type="caution">
    <text evidence="2">The sequence shown here is derived from an EMBL/GenBank/DDBJ whole genome shotgun (WGS) entry which is preliminary data.</text>
</comment>
<dbReference type="PANTHER" id="PTHR42879">
    <property type="entry name" value="3-OXOACYL-(ACYL-CARRIER-PROTEIN) REDUCTASE"/>
    <property type="match status" value="1"/>
</dbReference>
<dbReference type="InterPro" id="IPR002347">
    <property type="entry name" value="SDR_fam"/>
</dbReference>
<dbReference type="RefSeq" id="WP_120324048.1">
    <property type="nucleotide sequence ID" value="NZ_RAPF01000003.1"/>
</dbReference>
<dbReference type="GO" id="GO:0032787">
    <property type="term" value="P:monocarboxylic acid metabolic process"/>
    <property type="evidence" value="ECO:0007669"/>
    <property type="project" value="UniProtKB-ARBA"/>
</dbReference>
<evidence type="ECO:0000313" key="2">
    <source>
        <dbReference type="EMBL" id="RKF21639.1"/>
    </source>
</evidence>
<proteinExistence type="inferred from homology"/>